<evidence type="ECO:0000256" key="4">
    <source>
        <dbReference type="SAM" id="Phobius"/>
    </source>
</evidence>
<dbReference type="Gene3D" id="3.40.710.10">
    <property type="entry name" value="DD-peptidase/beta-lactamase superfamily"/>
    <property type="match status" value="1"/>
</dbReference>
<accession>A0A1G2AN86</accession>
<dbReference type="SUPFAM" id="SSF56601">
    <property type="entry name" value="beta-lactamase/transpeptidase-like"/>
    <property type="match status" value="1"/>
</dbReference>
<evidence type="ECO:0000313" key="8">
    <source>
        <dbReference type="Proteomes" id="UP000177165"/>
    </source>
</evidence>
<evidence type="ECO:0000313" key="7">
    <source>
        <dbReference type="EMBL" id="OGY78363.1"/>
    </source>
</evidence>
<keyword evidence="4" id="KW-0812">Transmembrane</keyword>
<sequence>MHRVTISIGRNHKPTKKHFSTRNQVKTPRIERTTILRAVFLLFASVLIVRLFVVMVLQHEDYVALAEGQRTLREKLIPRRGRIYVQDPKSENRLYAIAENQELAMIYANPRQIVDPKMTTEKLAPMLGIPHEELYQKLSKQNDIYEPIGKKISDAQKQAIETMALPGIDFVKEEWRFYPEGGITSHITGFVGFNESGEQIGQYGLEQYFDKELSGKSGFIHTERDASGRWIALGKQLIEEAQDGYDFVLTIDKNVQYVTCTKLREAAEKYNSKRGTAIVMDPKTGALRAVCSYPAFDANTYNETSDISVYTNVAIASEWEPGSVFKAFTMAAALDQGKVTPNTTYHDEGFVKVGKYTIRNSDGRKQDRMVDMKFVLQQSLNTGAIFAQQQIGNQSWLDYVKKFGFGEKTGIELISEAAGNVSNLEKLSDVYAATSTYGQGIQVTPMQMINGFAAIANNGALMKPYIVEEVQLNNGYRVQTYPQKIRDVITPQTARTLSAMLVSVIDEGHTKSAQVKGYFMAGKTGTAQIAKTDGRGYDETKHNDTFIGFGPVSDPRFVILVRLDEPVGVQWADTSVAPVFREIADFLVDYYGIPPDKVEKES</sequence>
<comment type="caution">
    <text evidence="7">The sequence shown here is derived from an EMBL/GenBank/DDBJ whole genome shotgun (WGS) entry which is preliminary data.</text>
</comment>
<evidence type="ECO:0008006" key="9">
    <source>
        <dbReference type="Google" id="ProtNLM"/>
    </source>
</evidence>
<keyword evidence="2 4" id="KW-0472">Membrane</keyword>
<dbReference type="GO" id="GO:0071555">
    <property type="term" value="P:cell wall organization"/>
    <property type="evidence" value="ECO:0007669"/>
    <property type="project" value="TreeGrafter"/>
</dbReference>
<dbReference type="Pfam" id="PF00905">
    <property type="entry name" value="Transpeptidase"/>
    <property type="match status" value="1"/>
</dbReference>
<dbReference type="InterPro" id="IPR012338">
    <property type="entry name" value="Beta-lactam/transpept-like"/>
</dbReference>
<dbReference type="STRING" id="1798540.A3B74_01225"/>
<keyword evidence="4" id="KW-1133">Transmembrane helix</keyword>
<protein>
    <recommendedName>
        <fullName evidence="9">Penicillin-binding protein transpeptidase domain-containing protein</fullName>
    </recommendedName>
</protein>
<dbReference type="AlphaFoldDB" id="A0A1G2AN86"/>
<dbReference type="InterPro" id="IPR001460">
    <property type="entry name" value="PCN-bd_Tpept"/>
</dbReference>
<feature type="domain" description="Penicillin-binding protein dimerisation" evidence="6">
    <location>
        <begin position="78"/>
        <end position="231"/>
    </location>
</feature>
<dbReference type="GO" id="GO:0005886">
    <property type="term" value="C:plasma membrane"/>
    <property type="evidence" value="ECO:0007669"/>
    <property type="project" value="TreeGrafter"/>
</dbReference>
<dbReference type="InterPro" id="IPR036138">
    <property type="entry name" value="PBP_dimer_sf"/>
</dbReference>
<dbReference type="Pfam" id="PF03717">
    <property type="entry name" value="PBP_dimer"/>
    <property type="match status" value="1"/>
</dbReference>
<name>A0A1G2AN86_9BACT</name>
<dbReference type="Gene3D" id="3.30.450.330">
    <property type="match status" value="1"/>
</dbReference>
<evidence type="ECO:0000256" key="2">
    <source>
        <dbReference type="ARBA" id="ARBA00023136"/>
    </source>
</evidence>
<organism evidence="7 8">
    <name type="scientific">Candidatus Kerfeldbacteria bacterium RIFCSPHIGHO2_02_FULL_42_14</name>
    <dbReference type="NCBI Taxonomy" id="1798540"/>
    <lineage>
        <taxon>Bacteria</taxon>
        <taxon>Candidatus Kerfeldiibacteriota</taxon>
    </lineage>
</organism>
<gene>
    <name evidence="7" type="ORF">A3B74_01225</name>
</gene>
<evidence type="ECO:0000256" key="1">
    <source>
        <dbReference type="ARBA" id="ARBA00004370"/>
    </source>
</evidence>
<dbReference type="PANTHER" id="PTHR30627">
    <property type="entry name" value="PEPTIDOGLYCAN D,D-TRANSPEPTIDASE"/>
    <property type="match status" value="1"/>
</dbReference>
<comment type="subcellular location">
    <subcellularLocation>
        <location evidence="1">Membrane</location>
    </subcellularLocation>
</comment>
<dbReference type="InterPro" id="IPR050515">
    <property type="entry name" value="Beta-lactam/transpept"/>
</dbReference>
<feature type="region of interest" description="Disordered" evidence="3">
    <location>
        <begin position="1"/>
        <end position="22"/>
    </location>
</feature>
<evidence type="ECO:0000259" key="5">
    <source>
        <dbReference type="Pfam" id="PF00905"/>
    </source>
</evidence>
<feature type="transmembrane region" description="Helical" evidence="4">
    <location>
        <begin position="35"/>
        <end position="57"/>
    </location>
</feature>
<dbReference type="SUPFAM" id="SSF56519">
    <property type="entry name" value="Penicillin binding protein dimerisation domain"/>
    <property type="match status" value="1"/>
</dbReference>
<proteinExistence type="predicted"/>
<feature type="domain" description="Penicillin-binding protein transpeptidase" evidence="5">
    <location>
        <begin position="275"/>
        <end position="584"/>
    </location>
</feature>
<evidence type="ECO:0000259" key="6">
    <source>
        <dbReference type="Pfam" id="PF03717"/>
    </source>
</evidence>
<dbReference type="Gene3D" id="3.90.1310.10">
    <property type="entry name" value="Penicillin-binding protein 2a (Domain 2)"/>
    <property type="match status" value="1"/>
</dbReference>
<reference evidence="7 8" key="1">
    <citation type="journal article" date="2016" name="Nat. Commun.">
        <title>Thousands of microbial genomes shed light on interconnected biogeochemical processes in an aquifer system.</title>
        <authorList>
            <person name="Anantharaman K."/>
            <person name="Brown C.T."/>
            <person name="Hug L.A."/>
            <person name="Sharon I."/>
            <person name="Castelle C.J."/>
            <person name="Probst A.J."/>
            <person name="Thomas B.C."/>
            <person name="Singh A."/>
            <person name="Wilkins M.J."/>
            <person name="Karaoz U."/>
            <person name="Brodie E.L."/>
            <person name="Williams K.H."/>
            <person name="Hubbard S.S."/>
            <person name="Banfield J.F."/>
        </authorList>
    </citation>
    <scope>NUCLEOTIDE SEQUENCE [LARGE SCALE GENOMIC DNA]</scope>
</reference>
<dbReference type="Proteomes" id="UP000177165">
    <property type="component" value="Unassembled WGS sequence"/>
</dbReference>
<dbReference type="GO" id="GO:0008658">
    <property type="term" value="F:penicillin binding"/>
    <property type="evidence" value="ECO:0007669"/>
    <property type="project" value="InterPro"/>
</dbReference>
<dbReference type="EMBL" id="MHKB01000016">
    <property type="protein sequence ID" value="OGY78363.1"/>
    <property type="molecule type" value="Genomic_DNA"/>
</dbReference>
<evidence type="ECO:0000256" key="3">
    <source>
        <dbReference type="SAM" id="MobiDB-lite"/>
    </source>
</evidence>
<dbReference type="PANTHER" id="PTHR30627:SF1">
    <property type="entry name" value="PEPTIDOGLYCAN D,D-TRANSPEPTIDASE FTSI"/>
    <property type="match status" value="1"/>
</dbReference>
<feature type="compositionally biased region" description="Basic residues" evidence="3">
    <location>
        <begin position="10"/>
        <end position="20"/>
    </location>
</feature>
<dbReference type="InterPro" id="IPR005311">
    <property type="entry name" value="PBP_dimer"/>
</dbReference>